<comment type="caution">
    <text evidence="1">The sequence shown here is derived from an EMBL/GenBank/DDBJ whole genome shotgun (WGS) entry which is preliminary data.</text>
</comment>
<gene>
    <name evidence="1" type="ORF">AWT59_2600</name>
</gene>
<organism evidence="1 2">
    <name type="scientific">Candidatus Gallionella acididurans</name>
    <dbReference type="NCBI Taxonomy" id="1796491"/>
    <lineage>
        <taxon>Bacteria</taxon>
        <taxon>Pseudomonadati</taxon>
        <taxon>Pseudomonadota</taxon>
        <taxon>Betaproteobacteria</taxon>
        <taxon>Nitrosomonadales</taxon>
        <taxon>Gallionellaceae</taxon>
        <taxon>Gallionella</taxon>
    </lineage>
</organism>
<accession>A0A139BQM6</accession>
<dbReference type="EMBL" id="LSLI01000086">
    <property type="protein sequence ID" value="KXS31269.1"/>
    <property type="molecule type" value="Genomic_DNA"/>
</dbReference>
<dbReference type="AlphaFoldDB" id="A0A139BQM6"/>
<protein>
    <submittedName>
        <fullName evidence="1">Uncharacterized protein</fullName>
    </submittedName>
</protein>
<name>A0A139BQM6_9PROT</name>
<reference evidence="1 2" key="1">
    <citation type="submission" date="2016-02" db="EMBL/GenBank/DDBJ databases">
        <authorList>
            <person name="Wen L."/>
            <person name="He K."/>
            <person name="Yang H."/>
        </authorList>
    </citation>
    <scope>NUCLEOTIDE SEQUENCE [LARGE SCALE GENOMIC DNA]</scope>
    <source>
        <strain evidence="1">ShG14-8</strain>
    </source>
</reference>
<reference evidence="1 2" key="2">
    <citation type="submission" date="2016-03" db="EMBL/GenBank/DDBJ databases">
        <title>New uncultured bacterium of the family Gallionellaceae from acid mine drainage: description and reconstruction of genome based on metagenomic analysis of microbial community.</title>
        <authorList>
            <person name="Kadnikov V."/>
            <person name="Ivasenko D."/>
            <person name="Beletsky A."/>
            <person name="Mardanov A."/>
            <person name="Danilova E."/>
            <person name="Pimenov N."/>
            <person name="Karnachuk O."/>
            <person name="Ravin N."/>
        </authorList>
    </citation>
    <scope>NUCLEOTIDE SEQUENCE [LARGE SCALE GENOMIC DNA]</scope>
    <source>
        <strain evidence="1">ShG14-8</strain>
    </source>
</reference>
<evidence type="ECO:0000313" key="2">
    <source>
        <dbReference type="Proteomes" id="UP000070578"/>
    </source>
</evidence>
<sequence length="301" mass="33113">MKQMAGLAGKWSRTKTTWIAASSFFAMFLIAIFSANGEDRVPDDSFTSDWMQIVSRTREIQPHWESLLGMSTPRLTQGFRYDYGQQYIPGGATFKNYGMNKGLDLIPGENFEIQIGIPAYIDKQGTKNSSSGWADEALLAKYRILAANEENGNYIISGLLGLSVPTGGDSISSHSTIFTPSMAAGKGWGTRQHGIDIQSTLSASVPDHGQGNIGIPIVWNAALQGHILQNAWPEIEANYSHWYHGAHDGKSQLVLTYGIIFGRLEIKDREKISMGIGYQQPCGTNFSTFSRGWISMAKLSF</sequence>
<dbReference type="Proteomes" id="UP000070578">
    <property type="component" value="Unassembled WGS sequence"/>
</dbReference>
<evidence type="ECO:0000313" key="1">
    <source>
        <dbReference type="EMBL" id="KXS31269.1"/>
    </source>
</evidence>
<proteinExistence type="predicted"/>